<dbReference type="OrthoDB" id="111490at2157"/>
<name>J1KZI9_9EURY</name>
<accession>J1KZI9</accession>
<dbReference type="Proteomes" id="UP000005095">
    <property type="component" value="Chromosome"/>
</dbReference>
<reference evidence="1 2" key="1">
    <citation type="submission" date="2011-08" db="EMBL/GenBank/DDBJ databases">
        <title>The complete genome of Methanofollis liminatans DSM 4140.</title>
        <authorList>
            <consortium name="US DOE Joint Genome Institute (JGI-PGF)"/>
            <person name="Lucas S."/>
            <person name="Han J."/>
            <person name="Lapidus A."/>
            <person name="Bruce D."/>
            <person name="Goodwin L."/>
            <person name="Pitluck S."/>
            <person name="Peters L."/>
            <person name="Kyrpides N."/>
            <person name="Mavromatis K."/>
            <person name="Ivanova N."/>
            <person name="Mikhailova N."/>
            <person name="Lu M."/>
            <person name="Detter J.C."/>
            <person name="Tapia R."/>
            <person name="Han C."/>
            <person name="Land M."/>
            <person name="Hauser L."/>
            <person name="Markowitz V."/>
            <person name="Cheng J.-F."/>
            <person name="Hugenholtz P."/>
            <person name="Woyke T."/>
            <person name="Wu D."/>
            <person name="Spring S."/>
            <person name="Schuler E."/>
            <person name="Brambilla E."/>
            <person name="Klenk H.-P."/>
            <person name="Eisen J.A."/>
        </authorList>
    </citation>
    <scope>NUCLEOTIDE SEQUENCE [LARGE SCALE GENOMIC DNA]</scope>
    <source>
        <strain evidence="1 2">DSM 4140</strain>
    </source>
</reference>
<dbReference type="SUPFAM" id="SSF46785">
    <property type="entry name" value="Winged helix' DNA-binding domain"/>
    <property type="match status" value="1"/>
</dbReference>
<protein>
    <recommendedName>
        <fullName evidence="3">MarR family transcriptional regulator</fullName>
    </recommendedName>
</protein>
<dbReference type="STRING" id="28892.Metli_0176"/>
<dbReference type="EMBL" id="CM001555">
    <property type="protein sequence ID" value="EJG06152.1"/>
    <property type="molecule type" value="Genomic_DNA"/>
</dbReference>
<dbReference type="InterPro" id="IPR036388">
    <property type="entry name" value="WH-like_DNA-bd_sf"/>
</dbReference>
<evidence type="ECO:0008006" key="3">
    <source>
        <dbReference type="Google" id="ProtNLM"/>
    </source>
</evidence>
<sequence length="98" mass="11476">MTQSIPKNLLEKFSLLYFVKKGEKFTHTDAQTILNISKSYAGQVLPILVKSGWIISHRLSDDRRKKVYEFKKPHIIIEEIGKDLDQKVNTDKDKKKQF</sequence>
<dbReference type="InterPro" id="IPR036390">
    <property type="entry name" value="WH_DNA-bd_sf"/>
</dbReference>
<evidence type="ECO:0000313" key="2">
    <source>
        <dbReference type="Proteomes" id="UP000005095"/>
    </source>
</evidence>
<dbReference type="AlphaFoldDB" id="J1KZI9"/>
<gene>
    <name evidence="1" type="ORF">Metli_0176</name>
</gene>
<organism evidence="1 2">
    <name type="scientific">Methanofollis liminatans DSM 4140</name>
    <dbReference type="NCBI Taxonomy" id="28892"/>
    <lineage>
        <taxon>Archaea</taxon>
        <taxon>Methanobacteriati</taxon>
        <taxon>Methanobacteriota</taxon>
        <taxon>Stenosarchaea group</taxon>
        <taxon>Methanomicrobia</taxon>
        <taxon>Methanomicrobiales</taxon>
        <taxon>Methanomicrobiaceae</taxon>
        <taxon>Methanofollis</taxon>
    </lineage>
</organism>
<dbReference type="RefSeq" id="WP_004037152.1">
    <property type="nucleotide sequence ID" value="NZ_CM001555.1"/>
</dbReference>
<proteinExistence type="predicted"/>
<keyword evidence="2" id="KW-1185">Reference proteome</keyword>
<dbReference type="Gene3D" id="1.10.10.10">
    <property type="entry name" value="Winged helix-like DNA-binding domain superfamily/Winged helix DNA-binding domain"/>
    <property type="match status" value="1"/>
</dbReference>
<dbReference type="HOGENOM" id="CLU_2353237_0_0_2"/>
<evidence type="ECO:0000313" key="1">
    <source>
        <dbReference type="EMBL" id="EJG06152.1"/>
    </source>
</evidence>